<evidence type="ECO:0000313" key="7">
    <source>
        <dbReference type="Proteomes" id="UP000272474"/>
    </source>
</evidence>
<protein>
    <submittedName>
        <fullName evidence="6">Extracellular solute-binding protein</fullName>
    </submittedName>
</protein>
<keyword evidence="5" id="KW-0449">Lipoprotein</keyword>
<dbReference type="Proteomes" id="UP000272474">
    <property type="component" value="Unassembled WGS sequence"/>
</dbReference>
<reference evidence="6 7" key="1">
    <citation type="journal article" date="2014" name="Int. J. Syst. Evol. Microbiol.">
        <title>Streptomyces hoynatensis sp. nov., isolated from deep marine sediment.</title>
        <authorList>
            <person name="Veyisoglu A."/>
            <person name="Sahin N."/>
        </authorList>
    </citation>
    <scope>NUCLEOTIDE SEQUENCE [LARGE SCALE GENOMIC DNA]</scope>
    <source>
        <strain evidence="6 7">KCTC 29097</strain>
    </source>
</reference>
<evidence type="ECO:0000313" key="6">
    <source>
        <dbReference type="EMBL" id="RKN44031.1"/>
    </source>
</evidence>
<keyword evidence="1" id="KW-1003">Cell membrane</keyword>
<dbReference type="InterPro" id="IPR006059">
    <property type="entry name" value="SBP"/>
</dbReference>
<organism evidence="6 7">
    <name type="scientific">Streptomyces hoynatensis</name>
    <dbReference type="NCBI Taxonomy" id="1141874"/>
    <lineage>
        <taxon>Bacteria</taxon>
        <taxon>Bacillati</taxon>
        <taxon>Actinomycetota</taxon>
        <taxon>Actinomycetes</taxon>
        <taxon>Kitasatosporales</taxon>
        <taxon>Streptomycetaceae</taxon>
        <taxon>Streptomyces</taxon>
    </lineage>
</organism>
<dbReference type="PANTHER" id="PTHR43649:SF33">
    <property type="entry name" value="POLYGALACTURONAN_RHAMNOGALACTURONAN-BINDING PROTEIN YTCQ"/>
    <property type="match status" value="1"/>
</dbReference>
<dbReference type="AlphaFoldDB" id="A0A3A9Z6R2"/>
<dbReference type="Gene3D" id="3.40.190.10">
    <property type="entry name" value="Periplasmic binding protein-like II"/>
    <property type="match status" value="3"/>
</dbReference>
<evidence type="ECO:0000256" key="5">
    <source>
        <dbReference type="ARBA" id="ARBA00023288"/>
    </source>
</evidence>
<evidence type="ECO:0000256" key="1">
    <source>
        <dbReference type="ARBA" id="ARBA00022475"/>
    </source>
</evidence>
<keyword evidence="2" id="KW-0732">Signal</keyword>
<dbReference type="SUPFAM" id="SSF53850">
    <property type="entry name" value="Periplasmic binding protein-like II"/>
    <property type="match status" value="1"/>
</dbReference>
<dbReference type="EMBL" id="RBAL01000004">
    <property type="protein sequence ID" value="RKN44031.1"/>
    <property type="molecule type" value="Genomic_DNA"/>
</dbReference>
<dbReference type="Pfam" id="PF01547">
    <property type="entry name" value="SBP_bac_1"/>
    <property type="match status" value="1"/>
</dbReference>
<keyword evidence="4" id="KW-0564">Palmitate</keyword>
<name>A0A3A9Z6R2_9ACTN</name>
<evidence type="ECO:0000256" key="4">
    <source>
        <dbReference type="ARBA" id="ARBA00023139"/>
    </source>
</evidence>
<accession>A0A3A9Z6R2</accession>
<keyword evidence="3" id="KW-0472">Membrane</keyword>
<sequence>MILPFLRPRAGRWLVERRSHCGMVSTPRRRLRPLIAMLVLSLLALAACGGGDDASESGSACAPSGEKVTIDFWSWVPGIEHAVELWNEQHPDIQVNLSKVPDGRAGTYQNYNNAIRAGRGTPDLGMIEYDRLPDYRLQNALENIGPCGAAAARDQFVDYTWPLVTFGEQDAVYAVPEDTGPMVLYYRADLFEQYGIEVPRTWEQFAQAADEVAARGNGAHLTNLAPVDFGGWFAALAWQNGARWFDWDDEGWTVTIDDEPTRQVADLWQQMIDNGDLSEVPTFTEEWNRALAEDQLLSWVGAAWGGKLIELGAPSTEGKWAVAPLPQWQEGAQASANWGGSTYAVFEGSDHPYEATQFALWLNTHPESVAILNEEGGAYPAAADGTRLPALTGPQPFFGDRDIYQVINEAAGNIDHDWVWGPTMSTTFSTLEDEMAGVLDGAQSFRDALDATQRETVEDLQAQSLTVTER</sequence>
<gene>
    <name evidence="6" type="ORF">D7294_10195</name>
</gene>
<dbReference type="InterPro" id="IPR050490">
    <property type="entry name" value="Bact_solute-bd_prot1"/>
</dbReference>
<evidence type="ECO:0000256" key="2">
    <source>
        <dbReference type="ARBA" id="ARBA00022729"/>
    </source>
</evidence>
<proteinExistence type="predicted"/>
<keyword evidence="7" id="KW-1185">Reference proteome</keyword>
<evidence type="ECO:0000256" key="3">
    <source>
        <dbReference type="ARBA" id="ARBA00023136"/>
    </source>
</evidence>
<dbReference type="PANTHER" id="PTHR43649">
    <property type="entry name" value="ARABINOSE-BINDING PROTEIN-RELATED"/>
    <property type="match status" value="1"/>
</dbReference>
<comment type="caution">
    <text evidence="6">The sequence shown here is derived from an EMBL/GenBank/DDBJ whole genome shotgun (WGS) entry which is preliminary data.</text>
</comment>